<feature type="signal peptide" evidence="1">
    <location>
        <begin position="1"/>
        <end position="26"/>
    </location>
</feature>
<sequence length="136" mass="13695">MSTYATFAAAIALLAASMTATTAANAETISGDLCVNADSVHHLEGGAIPLPGKDVVVAIDLVPGEPVSITFSAPTGPDPILAVCPTTSPAVGCIAIQDAVHDTGAETITNLAGNGHYFIIAESGFCGPFQLTIDRQ</sequence>
<gene>
    <name evidence="2" type="ORF">N4264_22990</name>
</gene>
<evidence type="ECO:0000313" key="3">
    <source>
        <dbReference type="Proteomes" id="UP001064632"/>
    </source>
</evidence>
<accession>A0ABY6BG38</accession>
<dbReference type="Proteomes" id="UP001064632">
    <property type="component" value="Chromosome"/>
</dbReference>
<reference evidence="2" key="1">
    <citation type="submission" date="2022-09" db="EMBL/GenBank/DDBJ databases">
        <title>Tahibacter sp. nov., isolated from a fresh water.</title>
        <authorList>
            <person name="Baek J.H."/>
            <person name="Lee J.K."/>
            <person name="Kim J.M."/>
            <person name="Jeon C.O."/>
        </authorList>
    </citation>
    <scope>NUCLEOTIDE SEQUENCE</scope>
    <source>
        <strain evidence="2">W38</strain>
    </source>
</reference>
<evidence type="ECO:0000313" key="2">
    <source>
        <dbReference type="EMBL" id="UXI67571.1"/>
    </source>
</evidence>
<dbReference type="RefSeq" id="WP_261694541.1">
    <property type="nucleotide sequence ID" value="NZ_CP104694.1"/>
</dbReference>
<name>A0ABY6BG38_9GAMM</name>
<organism evidence="2 3">
    <name type="scientific">Tahibacter amnicola</name>
    <dbReference type="NCBI Taxonomy" id="2976241"/>
    <lineage>
        <taxon>Bacteria</taxon>
        <taxon>Pseudomonadati</taxon>
        <taxon>Pseudomonadota</taxon>
        <taxon>Gammaproteobacteria</taxon>
        <taxon>Lysobacterales</taxon>
        <taxon>Rhodanobacteraceae</taxon>
        <taxon>Tahibacter</taxon>
    </lineage>
</organism>
<feature type="chain" id="PRO_5045111025" evidence="1">
    <location>
        <begin position="27"/>
        <end position="136"/>
    </location>
</feature>
<evidence type="ECO:0000256" key="1">
    <source>
        <dbReference type="SAM" id="SignalP"/>
    </source>
</evidence>
<keyword evidence="3" id="KW-1185">Reference proteome</keyword>
<proteinExistence type="predicted"/>
<dbReference type="EMBL" id="CP104694">
    <property type="protein sequence ID" value="UXI67571.1"/>
    <property type="molecule type" value="Genomic_DNA"/>
</dbReference>
<protein>
    <submittedName>
        <fullName evidence="2">Uncharacterized protein</fullName>
    </submittedName>
</protein>
<keyword evidence="1" id="KW-0732">Signal</keyword>